<evidence type="ECO:0000313" key="7">
    <source>
        <dbReference type="EMBL" id="QBK05290.1"/>
    </source>
</evidence>
<dbReference type="NCBIfam" id="NF007914">
    <property type="entry name" value="PRK10628.1"/>
    <property type="match status" value="1"/>
</dbReference>
<dbReference type="Proteomes" id="UP000292939">
    <property type="component" value="Chromosome"/>
</dbReference>
<dbReference type="CDD" id="cd07363">
    <property type="entry name" value="45_DOPA_Dioxygenase"/>
    <property type="match status" value="1"/>
</dbReference>
<dbReference type="PANTHER" id="PTHR30096">
    <property type="entry name" value="4,5-DOPA DIOXYGENASE EXTRADIOL-LIKE PROTEIN"/>
    <property type="match status" value="1"/>
</dbReference>
<proteinExistence type="inferred from homology"/>
<sequence length="288" mass="31512">MSTAIPGLAASPSDVPMPVLFIGHGSPMNAIEDNSYRRSWQALGAAFGEGGRWPRPRLILCISAHWLSHDWWLTGQARPRTIHDFGGFPAELFAQQYPAPGAPEAARAIAQWLGEDWGVALDEGMGEQGWGFDHGSWGVLKPMFPAADIPMIQLSMDYHRSPADHFALGTRLAALREHGVLIVGSGNIVHNLRAARWGASDDSAAYDWARTFDAEITRRIEAGELADLADFQHLGDAARLSHPTHEHFLPLLYAAGAADAQRDRVEFFNVGIQMASISMRSVIWSRGA</sequence>
<evidence type="ECO:0000256" key="1">
    <source>
        <dbReference type="ARBA" id="ARBA00001947"/>
    </source>
</evidence>
<dbReference type="Gene3D" id="3.40.830.10">
    <property type="entry name" value="LigB-like"/>
    <property type="match status" value="1"/>
</dbReference>
<dbReference type="Pfam" id="PF02900">
    <property type="entry name" value="LigB"/>
    <property type="match status" value="1"/>
</dbReference>
<evidence type="ECO:0000256" key="4">
    <source>
        <dbReference type="ARBA" id="ARBA00022833"/>
    </source>
</evidence>
<accession>A0A4P6UM82</accession>
<reference evidence="7 8" key="1">
    <citation type="submission" date="2018-07" db="EMBL/GenBank/DDBJ databases">
        <title>Exploring interactions and the metabolic potential of the ultra-small soil bacteria Hylemonella gracilis.</title>
        <authorList>
            <person name="Tyc O."/>
            <person name="Kulkarni P."/>
            <person name="Gawehns F."/>
            <person name="Hundscheid M."/>
            <person name="Zweers H."/>
            <person name="Garbeva P."/>
        </authorList>
    </citation>
    <scope>NUCLEOTIDE SEQUENCE [LARGE SCALE GENOMIC DNA]</scope>
    <source>
        <strain evidence="7 8">NS1</strain>
    </source>
</reference>
<dbReference type="GO" id="GO:0016702">
    <property type="term" value="F:oxidoreductase activity, acting on single donors with incorporation of molecular oxygen, incorporation of two atoms of oxygen"/>
    <property type="evidence" value="ECO:0007669"/>
    <property type="project" value="UniProtKB-ARBA"/>
</dbReference>
<dbReference type="KEGG" id="hgr:DW355_11500"/>
<dbReference type="GO" id="GO:0008198">
    <property type="term" value="F:ferrous iron binding"/>
    <property type="evidence" value="ECO:0007669"/>
    <property type="project" value="InterPro"/>
</dbReference>
<dbReference type="PANTHER" id="PTHR30096:SF0">
    <property type="entry name" value="4,5-DOPA DIOXYGENASE EXTRADIOL-LIKE PROTEIN"/>
    <property type="match status" value="1"/>
</dbReference>
<keyword evidence="3" id="KW-0479">Metal-binding</keyword>
<keyword evidence="5" id="KW-0560">Oxidoreductase</keyword>
<dbReference type="AlphaFoldDB" id="A0A4P6UM82"/>
<dbReference type="PIRSF" id="PIRSF006157">
    <property type="entry name" value="Doxgns_DODA"/>
    <property type="match status" value="1"/>
</dbReference>
<keyword evidence="7" id="KW-0223">Dioxygenase</keyword>
<organism evidence="7 8">
    <name type="scientific">Hylemonella gracilis</name>
    <dbReference type="NCBI Taxonomy" id="80880"/>
    <lineage>
        <taxon>Bacteria</taxon>
        <taxon>Pseudomonadati</taxon>
        <taxon>Pseudomonadota</taxon>
        <taxon>Betaproteobacteria</taxon>
        <taxon>Burkholderiales</taxon>
        <taxon>Comamonadaceae</taxon>
        <taxon>Hylemonella</taxon>
    </lineage>
</organism>
<name>A0A4P6UM82_9BURK</name>
<dbReference type="OrthoDB" id="9790889at2"/>
<dbReference type="RefSeq" id="WP_131280253.1">
    <property type="nucleotide sequence ID" value="NZ_CP031395.1"/>
</dbReference>
<comment type="cofactor">
    <cofactor evidence="1">
        <name>Zn(2+)</name>
        <dbReference type="ChEBI" id="CHEBI:29105"/>
    </cofactor>
</comment>
<comment type="similarity">
    <text evidence="2">Belongs to the DODA-type extradiol aromatic ring-opening dioxygenase family.</text>
</comment>
<evidence type="ECO:0000259" key="6">
    <source>
        <dbReference type="Pfam" id="PF02900"/>
    </source>
</evidence>
<dbReference type="InterPro" id="IPR014436">
    <property type="entry name" value="Extradiol_dOase_DODA"/>
</dbReference>
<dbReference type="SUPFAM" id="SSF53213">
    <property type="entry name" value="LigB-like"/>
    <property type="match status" value="1"/>
</dbReference>
<evidence type="ECO:0000313" key="8">
    <source>
        <dbReference type="Proteomes" id="UP000292939"/>
    </source>
</evidence>
<dbReference type="InterPro" id="IPR004183">
    <property type="entry name" value="Xdiol_dOase_suB"/>
</dbReference>
<dbReference type="EMBL" id="CP031395">
    <property type="protein sequence ID" value="QBK05290.1"/>
    <property type="molecule type" value="Genomic_DNA"/>
</dbReference>
<evidence type="ECO:0000256" key="3">
    <source>
        <dbReference type="ARBA" id="ARBA00022723"/>
    </source>
</evidence>
<protein>
    <submittedName>
        <fullName evidence="7">4,5-DOPA dioxygenase extradiol</fullName>
    </submittedName>
</protein>
<feature type="domain" description="Extradiol ring-cleavage dioxygenase class III enzyme subunit B" evidence="6">
    <location>
        <begin position="20"/>
        <end position="269"/>
    </location>
</feature>
<evidence type="ECO:0000256" key="5">
    <source>
        <dbReference type="ARBA" id="ARBA00023002"/>
    </source>
</evidence>
<keyword evidence="4" id="KW-0862">Zinc</keyword>
<dbReference type="GO" id="GO:0008270">
    <property type="term" value="F:zinc ion binding"/>
    <property type="evidence" value="ECO:0007669"/>
    <property type="project" value="InterPro"/>
</dbReference>
<gene>
    <name evidence="7" type="ORF">DW355_11500</name>
</gene>
<evidence type="ECO:0000256" key="2">
    <source>
        <dbReference type="ARBA" id="ARBA00007581"/>
    </source>
</evidence>